<accession>A0A5E3ZXJ8</accession>
<feature type="domain" description="Phosphatidic acid phosphatase type 2/haloperoxidase" evidence="2">
    <location>
        <begin position="220"/>
        <end position="337"/>
    </location>
</feature>
<reference evidence="3 4" key="1">
    <citation type="submission" date="2019-04" db="EMBL/GenBank/DDBJ databases">
        <authorList>
            <person name="Seth-Smith MB H."/>
            <person name="Seth-Smith H."/>
        </authorList>
    </citation>
    <scope>NUCLEOTIDE SEQUENCE [LARGE SCALE GENOMIC DNA]</scope>
    <source>
        <strain evidence="3">USB-603019</strain>
    </source>
</reference>
<dbReference type="Proteomes" id="UP000324288">
    <property type="component" value="Chromosome"/>
</dbReference>
<evidence type="ECO:0000256" key="1">
    <source>
        <dbReference type="SAM" id="SignalP"/>
    </source>
</evidence>
<dbReference type="Gene3D" id="1.20.144.10">
    <property type="entry name" value="Phosphatidic acid phosphatase type 2/haloperoxidase"/>
    <property type="match status" value="1"/>
</dbReference>
<dbReference type="Pfam" id="PF01569">
    <property type="entry name" value="PAP2"/>
    <property type="match status" value="1"/>
</dbReference>
<dbReference type="RefSeq" id="WP_148417571.1">
    <property type="nucleotide sequence ID" value="NZ_LR584267.1"/>
</dbReference>
<evidence type="ECO:0000313" key="3">
    <source>
        <dbReference type="EMBL" id="VHO00506.1"/>
    </source>
</evidence>
<dbReference type="EMBL" id="LR584267">
    <property type="protein sequence ID" value="VHO00506.1"/>
    <property type="molecule type" value="Genomic_DNA"/>
</dbReference>
<name>A0A5E3ZXJ8_9ACTN</name>
<proteinExistence type="predicted"/>
<sequence length="476" mass="52382">MAIRPFKRVAVTAATALSMTALLAGTAQAVPVVQQPEFVTYIVKQDGTTVKTSNPRAAYTQPAQELSGPAKGVVMMAGKQTKPADPKLFKKLAGYNPFQVLPVEGDGPDADELDYSQGYSADKLFTLYHSDIPQNISYTDVISGYDAFMAKPAVKKANDELVIATNNNASLVQIRRAIEDSDDENLATMSDALGSNLGKIYRDLYNEGKLVKLQQLVGGNMSRAFNFSNATALEKVAYRNPRPFAVYPERIKYYYEDKDDAKTDDGYKGLIWSYPSGHTNRAYIKAIVLSAVFPEFAAQLLSRGSEVGYNRLVMGVHYPLDTVAGRMTASASMAWHFSDERFFPLIMEAARDTRSRVEKACGTTIMKCWAKGTPYLSEAESIRVYTVRMNYNLPRVGKKGLPMEIPSTASSLLRVKFPQLTKAQRDRILLLSAMDSGYPLDLGGKAGYWQRVNLAEAMSAHVKMLGNGAIQVSFLA</sequence>
<dbReference type="AlphaFoldDB" id="A0A5E3ZXJ8"/>
<dbReference type="SMART" id="SM00014">
    <property type="entry name" value="acidPPc"/>
    <property type="match status" value="1"/>
</dbReference>
<feature type="chain" id="PRO_5023151414" evidence="1">
    <location>
        <begin position="30"/>
        <end position="476"/>
    </location>
</feature>
<keyword evidence="1" id="KW-0732">Signal</keyword>
<protein>
    <submittedName>
        <fullName evidence="3">Major phosphate-irrepressible acid phosphatase</fullName>
    </submittedName>
</protein>
<organism evidence="3 4">
    <name type="scientific">Lawsonella clevelandensis</name>
    <dbReference type="NCBI Taxonomy" id="1528099"/>
    <lineage>
        <taxon>Bacteria</taxon>
        <taxon>Bacillati</taxon>
        <taxon>Actinomycetota</taxon>
        <taxon>Actinomycetes</taxon>
        <taxon>Mycobacteriales</taxon>
        <taxon>Lawsonellaceae</taxon>
        <taxon>Lawsonella</taxon>
    </lineage>
</organism>
<dbReference type="InterPro" id="IPR000326">
    <property type="entry name" value="PAP2/HPO"/>
</dbReference>
<keyword evidence="4" id="KW-1185">Reference proteome</keyword>
<evidence type="ECO:0000313" key="4">
    <source>
        <dbReference type="Proteomes" id="UP000324288"/>
    </source>
</evidence>
<feature type="signal peptide" evidence="1">
    <location>
        <begin position="1"/>
        <end position="29"/>
    </location>
</feature>
<gene>
    <name evidence="3" type="primary">phoC</name>
    <name evidence="3" type="ORF">LC603019_00799</name>
</gene>
<dbReference type="SUPFAM" id="SSF48317">
    <property type="entry name" value="Acid phosphatase/Vanadium-dependent haloperoxidase"/>
    <property type="match status" value="1"/>
</dbReference>
<dbReference type="InterPro" id="IPR036938">
    <property type="entry name" value="PAP2/HPO_sf"/>
</dbReference>
<evidence type="ECO:0000259" key="2">
    <source>
        <dbReference type="SMART" id="SM00014"/>
    </source>
</evidence>